<protein>
    <submittedName>
        <fullName evidence="2">Uncharacterized protein</fullName>
    </submittedName>
</protein>
<keyword evidence="1" id="KW-1133">Transmembrane helix</keyword>
<feature type="transmembrane region" description="Helical" evidence="1">
    <location>
        <begin position="7"/>
        <end position="25"/>
    </location>
</feature>
<dbReference type="EMBL" id="SGWQ01000005">
    <property type="protein sequence ID" value="RZS37563.1"/>
    <property type="molecule type" value="Genomic_DNA"/>
</dbReference>
<organism evidence="2 3">
    <name type="scientific">Herbihabitans rhizosphaerae</name>
    <dbReference type="NCBI Taxonomy" id="1872711"/>
    <lineage>
        <taxon>Bacteria</taxon>
        <taxon>Bacillati</taxon>
        <taxon>Actinomycetota</taxon>
        <taxon>Actinomycetes</taxon>
        <taxon>Pseudonocardiales</taxon>
        <taxon>Pseudonocardiaceae</taxon>
        <taxon>Herbihabitans</taxon>
    </lineage>
</organism>
<keyword evidence="1" id="KW-0472">Membrane</keyword>
<keyword evidence="1" id="KW-0812">Transmembrane</keyword>
<dbReference type="AlphaFoldDB" id="A0A4V2ESH2"/>
<evidence type="ECO:0000313" key="2">
    <source>
        <dbReference type="EMBL" id="RZS37563.1"/>
    </source>
</evidence>
<sequence>MWVVLEILGSIMVIQGGAGLVHEWFGWLDGSFLVRLLTVLDGYEVAASAALIVLGVAAVAIGNARTRESA</sequence>
<name>A0A4V2ESH2_9PSEU</name>
<proteinExistence type="predicted"/>
<keyword evidence="3" id="KW-1185">Reference proteome</keyword>
<reference evidence="2 3" key="1">
    <citation type="submission" date="2019-02" db="EMBL/GenBank/DDBJ databases">
        <title>Genomic Encyclopedia of Type Strains, Phase IV (KMG-IV): sequencing the most valuable type-strain genomes for metagenomic binning, comparative biology and taxonomic classification.</title>
        <authorList>
            <person name="Goeker M."/>
        </authorList>
    </citation>
    <scope>NUCLEOTIDE SEQUENCE [LARGE SCALE GENOMIC DNA]</scope>
    <source>
        <strain evidence="2 3">DSM 101727</strain>
    </source>
</reference>
<comment type="caution">
    <text evidence="2">The sequence shown here is derived from an EMBL/GenBank/DDBJ whole genome shotgun (WGS) entry which is preliminary data.</text>
</comment>
<accession>A0A4V2ESH2</accession>
<evidence type="ECO:0000256" key="1">
    <source>
        <dbReference type="SAM" id="Phobius"/>
    </source>
</evidence>
<feature type="transmembrane region" description="Helical" evidence="1">
    <location>
        <begin position="45"/>
        <end position="64"/>
    </location>
</feature>
<evidence type="ECO:0000313" key="3">
    <source>
        <dbReference type="Proteomes" id="UP000294257"/>
    </source>
</evidence>
<dbReference type="Proteomes" id="UP000294257">
    <property type="component" value="Unassembled WGS sequence"/>
</dbReference>
<gene>
    <name evidence="2" type="ORF">EV193_105119</name>
</gene>
<dbReference type="OrthoDB" id="3638712at2"/>
<dbReference type="RefSeq" id="WP_130345048.1">
    <property type="nucleotide sequence ID" value="NZ_SGWQ01000005.1"/>
</dbReference>